<evidence type="ECO:0000313" key="4">
    <source>
        <dbReference type="Proteomes" id="UP000002215"/>
    </source>
</evidence>
<feature type="compositionally biased region" description="Basic residues" evidence="1">
    <location>
        <begin position="1"/>
        <end position="12"/>
    </location>
</feature>
<feature type="region of interest" description="Disordered" evidence="1">
    <location>
        <begin position="291"/>
        <end position="320"/>
    </location>
</feature>
<evidence type="ECO:0000256" key="1">
    <source>
        <dbReference type="SAM" id="MobiDB-lite"/>
    </source>
</evidence>
<gene>
    <name evidence="3" type="ordered locus">Cpin_5238</name>
</gene>
<feature type="region of interest" description="Disordered" evidence="1">
    <location>
        <begin position="1"/>
        <end position="29"/>
    </location>
</feature>
<dbReference type="Proteomes" id="UP000002215">
    <property type="component" value="Chromosome"/>
</dbReference>
<dbReference type="RefSeq" id="WP_012792837.1">
    <property type="nucleotide sequence ID" value="NC_013132.1"/>
</dbReference>
<dbReference type="Pfam" id="PF13699">
    <property type="entry name" value="eCIS_core"/>
    <property type="match status" value="1"/>
</dbReference>
<dbReference type="KEGG" id="cpi:Cpin_5238"/>
<dbReference type="InterPro" id="IPR025295">
    <property type="entry name" value="eCIS_core_dom"/>
</dbReference>
<reference evidence="3 4" key="2">
    <citation type="journal article" date="2010" name="Stand. Genomic Sci.">
        <title>Complete genome sequence of Chitinophaga pinensis type strain (UQM 2034).</title>
        <authorList>
            <person name="Glavina Del Rio T."/>
            <person name="Abt B."/>
            <person name="Spring S."/>
            <person name="Lapidus A."/>
            <person name="Nolan M."/>
            <person name="Tice H."/>
            <person name="Copeland A."/>
            <person name="Cheng J.F."/>
            <person name="Chen F."/>
            <person name="Bruce D."/>
            <person name="Goodwin L."/>
            <person name="Pitluck S."/>
            <person name="Ivanova N."/>
            <person name="Mavromatis K."/>
            <person name="Mikhailova N."/>
            <person name="Pati A."/>
            <person name="Chen A."/>
            <person name="Palaniappan K."/>
            <person name="Land M."/>
            <person name="Hauser L."/>
            <person name="Chang Y.J."/>
            <person name="Jeffries C.D."/>
            <person name="Chain P."/>
            <person name="Saunders E."/>
            <person name="Detter J.C."/>
            <person name="Brettin T."/>
            <person name="Rohde M."/>
            <person name="Goker M."/>
            <person name="Bristow J."/>
            <person name="Eisen J.A."/>
            <person name="Markowitz V."/>
            <person name="Hugenholtz P."/>
            <person name="Kyrpides N.C."/>
            <person name="Klenk H.P."/>
            <person name="Lucas S."/>
        </authorList>
    </citation>
    <scope>NUCLEOTIDE SEQUENCE [LARGE SCALE GENOMIC DNA]</scope>
    <source>
        <strain evidence="4">ATCC 43595 / DSM 2588 / LMG 13176 / NBRC 15968 / NCIMB 11800 / UQM 2034</strain>
    </source>
</reference>
<reference evidence="4" key="1">
    <citation type="submission" date="2009-08" db="EMBL/GenBank/DDBJ databases">
        <title>The complete genome of Chitinophaga pinensis DSM 2588.</title>
        <authorList>
            <consortium name="US DOE Joint Genome Institute (JGI-PGF)"/>
            <person name="Lucas S."/>
            <person name="Copeland A."/>
            <person name="Lapidus A."/>
            <person name="Glavina del Rio T."/>
            <person name="Dalin E."/>
            <person name="Tice H."/>
            <person name="Bruce D."/>
            <person name="Goodwin L."/>
            <person name="Pitluck S."/>
            <person name="Kyrpides N."/>
            <person name="Mavromatis K."/>
            <person name="Ivanova N."/>
            <person name="Mikhailova N."/>
            <person name="Sims D."/>
            <person name="Meinche L."/>
            <person name="Brettin T."/>
            <person name="Detter J.C."/>
            <person name="Han C."/>
            <person name="Larimer F."/>
            <person name="Land M."/>
            <person name="Hauser L."/>
            <person name="Markowitz V."/>
            <person name="Cheng J.-F."/>
            <person name="Hugenholtz P."/>
            <person name="Woyke T."/>
            <person name="Wu D."/>
            <person name="Spring S."/>
            <person name="Klenk H.-P."/>
            <person name="Eisen J.A."/>
        </authorList>
    </citation>
    <scope>NUCLEOTIDE SEQUENCE [LARGE SCALE GENOMIC DNA]</scope>
    <source>
        <strain evidence="4">ATCC 43595 / DSM 2588 / LMG 13176 / NBRC 15968 / NCIMB 11800 / UQM 2034</strain>
    </source>
</reference>
<feature type="domain" description="eCIS core" evidence="2">
    <location>
        <begin position="213"/>
        <end position="289"/>
    </location>
</feature>
<dbReference type="AlphaFoldDB" id="A0A979G847"/>
<feature type="region of interest" description="Disordered" evidence="1">
    <location>
        <begin position="66"/>
        <end position="218"/>
    </location>
</feature>
<protein>
    <recommendedName>
        <fullName evidence="2">eCIS core domain-containing protein</fullName>
    </recommendedName>
</protein>
<feature type="region of interest" description="Disordered" evidence="1">
    <location>
        <begin position="473"/>
        <end position="503"/>
    </location>
</feature>
<name>A0A979G847_CHIPD</name>
<organism evidence="3 4">
    <name type="scientific">Chitinophaga pinensis (strain ATCC 43595 / DSM 2588 / LMG 13176 / NBRC 15968 / NCIMB 11800 / UQM 2034)</name>
    <dbReference type="NCBI Taxonomy" id="485918"/>
    <lineage>
        <taxon>Bacteria</taxon>
        <taxon>Pseudomonadati</taxon>
        <taxon>Bacteroidota</taxon>
        <taxon>Chitinophagia</taxon>
        <taxon>Chitinophagales</taxon>
        <taxon>Chitinophagaceae</taxon>
        <taxon>Chitinophaga</taxon>
    </lineage>
</organism>
<feature type="compositionally biased region" description="Basic and acidic residues" evidence="1">
    <location>
        <begin position="88"/>
        <end position="178"/>
    </location>
</feature>
<evidence type="ECO:0000313" key="3">
    <source>
        <dbReference type="EMBL" id="ACU62669.1"/>
    </source>
</evidence>
<feature type="compositionally biased region" description="Basic and acidic residues" evidence="1">
    <location>
        <begin position="473"/>
        <end position="483"/>
    </location>
</feature>
<proteinExistence type="predicted"/>
<dbReference type="EMBL" id="CP001699">
    <property type="protein sequence ID" value="ACU62669.1"/>
    <property type="molecule type" value="Genomic_DNA"/>
</dbReference>
<evidence type="ECO:0000259" key="2">
    <source>
        <dbReference type="Pfam" id="PF13699"/>
    </source>
</evidence>
<accession>A0A979G847</accession>
<feature type="compositionally biased region" description="Polar residues" evidence="1">
    <location>
        <begin position="307"/>
        <end position="316"/>
    </location>
</feature>
<feature type="region of interest" description="Disordered" evidence="1">
    <location>
        <begin position="400"/>
        <end position="420"/>
    </location>
</feature>
<sequence>MKTNSRRYRRHRNPEITDTKESPFFSPTQKVLQSKEDAFFQPKLSVGQPGDKYEREADAVADKVVNQQPAKGNAVQRKEISAVQAMPEGKDEEKKEDAKKVQKKGQADKEEKKPEVATGKKEEEKRVQKKGNGKEEEKKAPAADRKEEEKPVQKKEEQEKKPAADEVLKEEKEEDKKGAKPGVMAKESNSRGMEDGGEQLGQRLSEQRGHGVPLSPDVKKEMGQAIGADFGNVRVHTGDKAAELSSDLGAQAFTHGNDVYFNSGKYDPSSAGGKHLLAHELTHVVQQGAAPVAEGKQGTPAAGHSTPGVQRETSTPLPDGVKADEQSEIAKFPIGDFNVEIKPDRKATKEENVAADHAETKGNIAAYVSYEMDSKKRVTKVSISKTLIIETIYGADATSKSDSGYGRGHIKSDKDKGNKSLGFHEGNHGVDFMEYVKTHPFPEIVIKKPVSKAKFEKLQAEWKAQHEAYVKDMEAISKTKTDDVTDPPAPAPAPAPAPEAPKQ</sequence>
<feature type="compositionally biased region" description="Pro residues" evidence="1">
    <location>
        <begin position="487"/>
        <end position="503"/>
    </location>
</feature>